<dbReference type="AlphaFoldDB" id="A0A0A2A7S0"/>
<dbReference type="STRING" id="74545.EU96_0944"/>
<dbReference type="EMBL" id="JNAM01000008">
    <property type="protein sequence ID" value="KGF97957.1"/>
    <property type="molecule type" value="Genomic_DNA"/>
</dbReference>
<dbReference type="OrthoDB" id="10008335at2"/>
<dbReference type="Proteomes" id="UP000030445">
    <property type="component" value="Unassembled WGS sequence"/>
</dbReference>
<reference evidence="2" key="1">
    <citation type="journal article" date="2014" name="Sci. Data">
        <title>Genomes of diverse isolates of the marine cyanobacterium Prochlorococcus.</title>
        <authorList>
            <person name="Biller S."/>
            <person name="Berube P."/>
            <person name="Thompson J."/>
            <person name="Kelly L."/>
            <person name="Roggensack S."/>
            <person name="Awad L."/>
            <person name="Roache-Johnson K."/>
            <person name="Ding H."/>
            <person name="Giovannoni S.J."/>
            <person name="Moore L.R."/>
            <person name="Chisholm S.W."/>
        </authorList>
    </citation>
    <scope>NUCLEOTIDE SEQUENCE [LARGE SCALE GENOMIC DNA]</scope>
    <source>
        <strain evidence="2">MIT 9302</strain>
    </source>
</reference>
<comment type="caution">
    <text evidence="1">The sequence shown here is derived from an EMBL/GenBank/DDBJ whole genome shotgun (WGS) entry which is preliminary data.</text>
</comment>
<name>A0A0A2A7S0_PROMR</name>
<evidence type="ECO:0000313" key="2">
    <source>
        <dbReference type="Proteomes" id="UP000030445"/>
    </source>
</evidence>
<sequence length="141" mass="16476">MINNLLDSDENIKDKLLKLSFREIRLEAKKLSIHLYSRKTKKELVQLLLKDQKKLLIENNSNDDVVAEEDRLAIEKAKQEERIAFLKKMQLIKIEKANAKENEYIISNKNKNLKRLLSKSFPNKKITVTDNKDGSQTILIN</sequence>
<dbReference type="RefSeq" id="WP_032526617.1">
    <property type="nucleotide sequence ID" value="NZ_CP138951.1"/>
</dbReference>
<gene>
    <name evidence="1" type="ORF">EU96_0944</name>
</gene>
<evidence type="ECO:0000313" key="1">
    <source>
        <dbReference type="EMBL" id="KGF97957.1"/>
    </source>
</evidence>
<protein>
    <submittedName>
        <fullName evidence="1">Uncharacterized protein</fullName>
    </submittedName>
</protein>
<proteinExistence type="predicted"/>
<accession>A0A0A2A7S0</accession>
<organism evidence="1 2">
    <name type="scientific">Prochlorococcus marinus str. MIT 9302</name>
    <dbReference type="NCBI Taxonomy" id="74545"/>
    <lineage>
        <taxon>Bacteria</taxon>
        <taxon>Bacillati</taxon>
        <taxon>Cyanobacteriota</taxon>
        <taxon>Cyanophyceae</taxon>
        <taxon>Synechococcales</taxon>
        <taxon>Prochlorococcaceae</taxon>
        <taxon>Prochlorococcus</taxon>
    </lineage>
</organism>